<evidence type="ECO:0000313" key="1">
    <source>
        <dbReference type="EMBL" id="MBT0961655.1"/>
    </source>
</evidence>
<name>A0A944D898_DENI1</name>
<dbReference type="InterPro" id="IPR009225">
    <property type="entry name" value="Phage_head_completion_GpL"/>
</dbReference>
<evidence type="ECO:0000313" key="2">
    <source>
        <dbReference type="Proteomes" id="UP000694660"/>
    </source>
</evidence>
<reference evidence="2" key="1">
    <citation type="journal article" date="2022" name="ISME J.">
        <title>Genetic and phylogenetic analysis of dissimilatory iodate-reducing bacteria identifies potential niches across the world's oceans.</title>
        <authorList>
            <person name="Reyes-Umana V."/>
            <person name="Henning Z."/>
            <person name="Lee K."/>
            <person name="Barnum T.P."/>
            <person name="Coates J.D."/>
        </authorList>
    </citation>
    <scope>NUCLEOTIDE SEQUENCE [LARGE SCALE GENOMIC DNA]</scope>
    <source>
        <strain evidence="2">IR12</strain>
    </source>
</reference>
<dbReference type="AlphaFoldDB" id="A0A944D898"/>
<proteinExistence type="predicted"/>
<dbReference type="RefSeq" id="WP_214361411.1">
    <property type="nucleotide sequence ID" value="NZ_JAEKFT010000010.1"/>
</dbReference>
<comment type="caution">
    <text evidence="1">The sequence shown here is derived from an EMBL/GenBank/DDBJ whole genome shotgun (WGS) entry which is preliminary data.</text>
</comment>
<accession>A0A944D898</accession>
<sequence>MSTIAIGQPSATERTITLGAFWPEIDPAAARAAQRIDGTVTTERWRDALMDAAATVMGQLSSWRVTQTAAGYTTLDAVPADQIDDESIHVQRFLRAVYCLAAASVTERYRGFDATDSGNRLADELETPIDDLRRDAHWAINDILGRSRSTVELI</sequence>
<protein>
    <submittedName>
        <fullName evidence="1">Head completion/stabilization protein</fullName>
    </submittedName>
</protein>
<dbReference type="Pfam" id="PF05926">
    <property type="entry name" value="Phage_GPL"/>
    <property type="match status" value="1"/>
</dbReference>
<organism evidence="1 2">
    <name type="scientific">Denitromonas iodatirespirans</name>
    <dbReference type="NCBI Taxonomy" id="2795389"/>
    <lineage>
        <taxon>Bacteria</taxon>
        <taxon>Pseudomonadati</taxon>
        <taxon>Pseudomonadota</taxon>
        <taxon>Betaproteobacteria</taxon>
        <taxon>Rhodocyclales</taxon>
        <taxon>Zoogloeaceae</taxon>
        <taxon>Denitromonas</taxon>
    </lineage>
</organism>
<dbReference type="Proteomes" id="UP000694660">
    <property type="component" value="Unassembled WGS sequence"/>
</dbReference>
<keyword evidence="2" id="KW-1185">Reference proteome</keyword>
<gene>
    <name evidence="1" type="ORF">I8J34_10780</name>
</gene>
<dbReference type="EMBL" id="JAEKFT010000010">
    <property type="protein sequence ID" value="MBT0961655.1"/>
    <property type="molecule type" value="Genomic_DNA"/>
</dbReference>